<dbReference type="EMBL" id="CP042425">
    <property type="protein sequence ID" value="QEL16945.1"/>
    <property type="molecule type" value="Genomic_DNA"/>
</dbReference>
<evidence type="ECO:0000256" key="1">
    <source>
        <dbReference type="ARBA" id="ARBA00022801"/>
    </source>
</evidence>
<dbReference type="GO" id="GO:0016787">
    <property type="term" value="F:hydrolase activity"/>
    <property type="evidence" value="ECO:0007669"/>
    <property type="project" value="UniProtKB-KW"/>
</dbReference>
<dbReference type="Pfam" id="PF00753">
    <property type="entry name" value="Lactamase_B"/>
    <property type="match status" value="1"/>
</dbReference>
<dbReference type="CDD" id="cd16295">
    <property type="entry name" value="TTHA0252-CPSF-like_MBL-fold"/>
    <property type="match status" value="1"/>
</dbReference>
<dbReference type="Gene3D" id="3.40.50.10890">
    <property type="match status" value="1"/>
</dbReference>
<dbReference type="InterPro" id="IPR050698">
    <property type="entry name" value="MBL"/>
</dbReference>
<feature type="domain" description="Beta-Casp" evidence="4">
    <location>
        <begin position="288"/>
        <end position="413"/>
    </location>
</feature>
<dbReference type="Gene3D" id="3.60.15.10">
    <property type="entry name" value="Ribonuclease Z/Hydroxyacylglutathione hydrolase-like"/>
    <property type="match status" value="1"/>
</dbReference>
<feature type="domain" description="Metallo-beta-lactamase" evidence="3">
    <location>
        <begin position="49"/>
        <end position="261"/>
    </location>
</feature>
<dbReference type="InterPro" id="IPR022712">
    <property type="entry name" value="Beta_Casp"/>
</dbReference>
<evidence type="ECO:0000259" key="3">
    <source>
        <dbReference type="SMART" id="SM00849"/>
    </source>
</evidence>
<evidence type="ECO:0000313" key="5">
    <source>
        <dbReference type="EMBL" id="QEL16945.1"/>
    </source>
</evidence>
<dbReference type="SUPFAM" id="SSF56281">
    <property type="entry name" value="Metallo-hydrolase/oxidoreductase"/>
    <property type="match status" value="1"/>
</dbReference>
<protein>
    <submittedName>
        <fullName evidence="5">MBL fold metallo-hydrolase</fullName>
    </submittedName>
</protein>
<keyword evidence="6" id="KW-1185">Reference proteome</keyword>
<dbReference type="AlphaFoldDB" id="A0A5C1AED7"/>
<reference evidence="6" key="1">
    <citation type="submission" date="2019-08" db="EMBL/GenBank/DDBJ databases">
        <title>Limnoglobus roseus gen. nov., sp. nov., a novel freshwater planctomycete with a giant genome from the family Gemmataceae.</title>
        <authorList>
            <person name="Kulichevskaya I.S."/>
            <person name="Naumoff D.G."/>
            <person name="Miroshnikov K."/>
            <person name="Ivanova A."/>
            <person name="Philippov D.A."/>
            <person name="Hakobyan A."/>
            <person name="Rijpstra I.C."/>
            <person name="Sinninghe Damste J.S."/>
            <person name="Liesack W."/>
            <person name="Dedysh S.N."/>
        </authorList>
    </citation>
    <scope>NUCLEOTIDE SEQUENCE [LARGE SCALE GENOMIC DNA]</scope>
    <source>
        <strain evidence="6">PX52</strain>
    </source>
</reference>
<evidence type="ECO:0000256" key="2">
    <source>
        <dbReference type="SAM" id="MobiDB-lite"/>
    </source>
</evidence>
<dbReference type="GO" id="GO:0004521">
    <property type="term" value="F:RNA endonuclease activity"/>
    <property type="evidence" value="ECO:0007669"/>
    <property type="project" value="TreeGrafter"/>
</dbReference>
<dbReference type="PANTHER" id="PTHR11203:SF37">
    <property type="entry name" value="INTEGRATOR COMPLEX SUBUNIT 11"/>
    <property type="match status" value="1"/>
</dbReference>
<dbReference type="PANTHER" id="PTHR11203">
    <property type="entry name" value="CLEAVAGE AND POLYADENYLATION SPECIFICITY FACTOR FAMILY MEMBER"/>
    <property type="match status" value="1"/>
</dbReference>
<sequence>MRYGSGGRRQSSRPPDLAPYNGEMNSNKPTPAGSHEPTLTFWGAAASVSGSMHLLEAANQQILLDCGLHQGKREEARERNNHFPFHPDQLDAVIVSHAHIDHCGNLPTLTRRGYTGPIYCTPPTRDLLRVMLRDSAKIQEEDAAHINIARNYAEPWVQPLYTQADVFRVFDQLVAVPFGKELDLGRNVRLRFYEAGHILGSAAVHIRVDHEGRERRLTFTGDLGRRNSPILKPAHDLPPADVLVSESTYGNRIHEPMAVTVEKLYAVVQSTIARGGKVLIPAFALGRTQLIVHLLQKGLREDRFPEVPIYVDSPLAADIVDVYRSHPNSLSADVAEAVKEGHGILGGDGVRYVREFEESNRLITRPGPYIVIASAGMCDAGRIVAHLKQNVDDPRCTVALVSYQAHGTTGRRLTENKPTIRFQGREWNKWIDVVHLNGFSGHADKDDFLAYLKPLAGKVGKVRLIHGEHEQADAMADNLRAIGFDDVKVPEPGEKVVLG</sequence>
<evidence type="ECO:0000259" key="4">
    <source>
        <dbReference type="SMART" id="SM01027"/>
    </source>
</evidence>
<keyword evidence="1 5" id="KW-0378">Hydrolase</keyword>
<dbReference type="KEGG" id="lrs:PX52LOC_03921"/>
<dbReference type="InterPro" id="IPR001279">
    <property type="entry name" value="Metallo-B-lactamas"/>
</dbReference>
<dbReference type="SMART" id="SM00849">
    <property type="entry name" value="Lactamase_B"/>
    <property type="match status" value="1"/>
</dbReference>
<evidence type="ECO:0000313" key="6">
    <source>
        <dbReference type="Proteomes" id="UP000324974"/>
    </source>
</evidence>
<dbReference type="InterPro" id="IPR036866">
    <property type="entry name" value="RibonucZ/Hydroxyglut_hydro"/>
</dbReference>
<dbReference type="SMART" id="SM01027">
    <property type="entry name" value="Beta-Casp"/>
    <property type="match status" value="1"/>
</dbReference>
<proteinExistence type="predicted"/>
<feature type="region of interest" description="Disordered" evidence="2">
    <location>
        <begin position="1"/>
        <end position="36"/>
    </location>
</feature>
<name>A0A5C1AED7_9BACT</name>
<gene>
    <name evidence="5" type="ORF">PX52LOC_03921</name>
</gene>
<accession>A0A5C1AED7</accession>
<dbReference type="InterPro" id="IPR011108">
    <property type="entry name" value="RMMBL"/>
</dbReference>
<organism evidence="5 6">
    <name type="scientific">Limnoglobus roseus</name>
    <dbReference type="NCBI Taxonomy" id="2598579"/>
    <lineage>
        <taxon>Bacteria</taxon>
        <taxon>Pseudomonadati</taxon>
        <taxon>Planctomycetota</taxon>
        <taxon>Planctomycetia</taxon>
        <taxon>Gemmatales</taxon>
        <taxon>Gemmataceae</taxon>
        <taxon>Limnoglobus</taxon>
    </lineage>
</organism>
<dbReference type="Pfam" id="PF07521">
    <property type="entry name" value="RMMBL"/>
    <property type="match status" value="1"/>
</dbReference>
<dbReference type="Pfam" id="PF10996">
    <property type="entry name" value="Beta-Casp"/>
    <property type="match status" value="1"/>
</dbReference>
<dbReference type="Proteomes" id="UP000324974">
    <property type="component" value="Chromosome"/>
</dbReference>